<comment type="caution">
    <text evidence="8">The sequence shown here is derived from an EMBL/GenBank/DDBJ whole genome shotgun (WGS) entry which is preliminary data.</text>
</comment>
<evidence type="ECO:0000259" key="7">
    <source>
        <dbReference type="PROSITE" id="PS51007"/>
    </source>
</evidence>
<evidence type="ECO:0000256" key="3">
    <source>
        <dbReference type="ARBA" id="ARBA00022723"/>
    </source>
</evidence>
<dbReference type="GO" id="GO:0009055">
    <property type="term" value="F:electron transfer activity"/>
    <property type="evidence" value="ECO:0007669"/>
    <property type="project" value="InterPro"/>
</dbReference>
<dbReference type="Pfam" id="PF00034">
    <property type="entry name" value="Cytochrom_C"/>
    <property type="match status" value="1"/>
</dbReference>
<evidence type="ECO:0000256" key="4">
    <source>
        <dbReference type="ARBA" id="ARBA00022982"/>
    </source>
</evidence>
<dbReference type="InterPro" id="IPR036909">
    <property type="entry name" value="Cyt_c-like_dom_sf"/>
</dbReference>
<reference evidence="8 9" key="1">
    <citation type="submission" date="2017-10" db="EMBL/GenBank/DDBJ databases">
        <title>Massilia psychrophilum sp. nov., a novel purple-pigmented bacterium isolated from Tianshan glacier, Xinjiang Municipality, China.</title>
        <authorList>
            <person name="Wang H."/>
        </authorList>
    </citation>
    <scope>NUCLEOTIDE SEQUENCE [LARGE SCALE GENOMIC DNA]</scope>
    <source>
        <strain evidence="8 9">JCM 30074</strain>
    </source>
</reference>
<dbReference type="AlphaFoldDB" id="A0A2G8TCR5"/>
<keyword evidence="1" id="KW-0813">Transport</keyword>
<evidence type="ECO:0000256" key="6">
    <source>
        <dbReference type="PROSITE-ProRule" id="PRU00433"/>
    </source>
</evidence>
<keyword evidence="5 6" id="KW-0408">Iron</keyword>
<dbReference type="EMBL" id="PDOC01000011">
    <property type="protein sequence ID" value="PIL43759.1"/>
    <property type="molecule type" value="Genomic_DNA"/>
</dbReference>
<dbReference type="GO" id="GO:0046872">
    <property type="term" value="F:metal ion binding"/>
    <property type="evidence" value="ECO:0007669"/>
    <property type="project" value="UniProtKB-KW"/>
</dbReference>
<feature type="domain" description="Cytochrome c" evidence="7">
    <location>
        <begin position="184"/>
        <end position="265"/>
    </location>
</feature>
<dbReference type="SUPFAM" id="SSF46626">
    <property type="entry name" value="Cytochrome c"/>
    <property type="match status" value="2"/>
</dbReference>
<protein>
    <submittedName>
        <fullName evidence="8">Cytochrome c4</fullName>
    </submittedName>
</protein>
<keyword evidence="4" id="KW-0249">Electron transport</keyword>
<dbReference type="Gene3D" id="1.10.760.10">
    <property type="entry name" value="Cytochrome c-like domain"/>
    <property type="match status" value="2"/>
</dbReference>
<feature type="domain" description="Cytochrome c" evidence="7">
    <location>
        <begin position="92"/>
        <end position="169"/>
    </location>
</feature>
<keyword evidence="2 6" id="KW-0349">Heme</keyword>
<organism evidence="8 9">
    <name type="scientific">Massilia eurypsychrophila</name>
    <dbReference type="NCBI Taxonomy" id="1485217"/>
    <lineage>
        <taxon>Bacteria</taxon>
        <taxon>Pseudomonadati</taxon>
        <taxon>Pseudomonadota</taxon>
        <taxon>Betaproteobacteria</taxon>
        <taxon>Burkholderiales</taxon>
        <taxon>Oxalobacteraceae</taxon>
        <taxon>Telluria group</taxon>
        <taxon>Massilia</taxon>
    </lineage>
</organism>
<name>A0A2G8TCR5_9BURK</name>
<evidence type="ECO:0000256" key="2">
    <source>
        <dbReference type="ARBA" id="ARBA00022617"/>
    </source>
</evidence>
<dbReference type="PANTHER" id="PTHR33751">
    <property type="entry name" value="CBB3-TYPE CYTOCHROME C OXIDASE SUBUNIT FIXP"/>
    <property type="match status" value="1"/>
</dbReference>
<accession>A0A2G8TCR5</accession>
<dbReference type="OrthoDB" id="9773456at2"/>
<evidence type="ECO:0000313" key="8">
    <source>
        <dbReference type="EMBL" id="PIL43759.1"/>
    </source>
</evidence>
<evidence type="ECO:0000256" key="1">
    <source>
        <dbReference type="ARBA" id="ARBA00022448"/>
    </source>
</evidence>
<evidence type="ECO:0000313" key="9">
    <source>
        <dbReference type="Proteomes" id="UP000230390"/>
    </source>
</evidence>
<dbReference type="GO" id="GO:0020037">
    <property type="term" value="F:heme binding"/>
    <property type="evidence" value="ECO:0007669"/>
    <property type="project" value="InterPro"/>
</dbReference>
<dbReference type="InterPro" id="IPR050597">
    <property type="entry name" value="Cytochrome_c_Oxidase_Subunit"/>
</dbReference>
<keyword evidence="3 6" id="KW-0479">Metal-binding</keyword>
<proteinExistence type="predicted"/>
<keyword evidence="9" id="KW-1185">Reference proteome</keyword>
<dbReference type="InterPro" id="IPR009056">
    <property type="entry name" value="Cyt_c-like_dom"/>
</dbReference>
<dbReference type="PROSITE" id="PS51007">
    <property type="entry name" value="CYTC"/>
    <property type="match status" value="2"/>
</dbReference>
<dbReference type="Proteomes" id="UP000230390">
    <property type="component" value="Unassembled WGS sequence"/>
</dbReference>
<dbReference type="PANTHER" id="PTHR33751:SF9">
    <property type="entry name" value="CYTOCHROME C4"/>
    <property type="match status" value="1"/>
</dbReference>
<gene>
    <name evidence="8" type="ORF">CR105_17145</name>
</gene>
<evidence type="ECO:0000256" key="5">
    <source>
        <dbReference type="ARBA" id="ARBA00023004"/>
    </source>
</evidence>
<sequence length="270" mass="28899">MMRQREGGGRTRSLAWLSIASLVALTIASVVVGFGWLPSAQADFSAVSLWDSICRAAGVPSAWVRQGSRQDTPAVASNVILLPEMARTAAPAAVGRGATLALNCTMCHGALGMSRSDAPNLAGQYPEVIIKQMEDYKSGKRGSPIMAALSKNLSADDIKDLAAYYASLPKARTAPTTYDETLPALVRVGDPMRNIAPCISCHGGVDQKLGAPWLEGMPKNYLVQQMQLFKTGERRNDAQLQMRNVVRAMTADEIDAVATFYARKGEPAGE</sequence>